<dbReference type="AlphaFoldDB" id="B9RQN2"/>
<dbReference type="PANTHER" id="PTHR11472:SF41">
    <property type="entry name" value="ATP-DEPENDENT DNA HELICASE DDX11-RELATED"/>
    <property type="match status" value="1"/>
</dbReference>
<evidence type="ECO:0000313" key="4">
    <source>
        <dbReference type="Proteomes" id="UP000008311"/>
    </source>
</evidence>
<dbReference type="GO" id="GO:0005524">
    <property type="term" value="F:ATP binding"/>
    <property type="evidence" value="ECO:0007669"/>
    <property type="project" value="InterPro"/>
</dbReference>
<evidence type="ECO:0000259" key="2">
    <source>
        <dbReference type="Pfam" id="PF06733"/>
    </source>
</evidence>
<dbReference type="InParanoid" id="B9RQN2"/>
<organism evidence="3 4">
    <name type="scientific">Ricinus communis</name>
    <name type="common">Castor bean</name>
    <dbReference type="NCBI Taxonomy" id="3988"/>
    <lineage>
        <taxon>Eukaryota</taxon>
        <taxon>Viridiplantae</taxon>
        <taxon>Streptophyta</taxon>
        <taxon>Embryophyta</taxon>
        <taxon>Tracheophyta</taxon>
        <taxon>Spermatophyta</taxon>
        <taxon>Magnoliopsida</taxon>
        <taxon>eudicotyledons</taxon>
        <taxon>Gunneridae</taxon>
        <taxon>Pentapetalae</taxon>
        <taxon>rosids</taxon>
        <taxon>fabids</taxon>
        <taxon>Malpighiales</taxon>
        <taxon>Euphorbiaceae</taxon>
        <taxon>Acalyphoideae</taxon>
        <taxon>Acalypheae</taxon>
        <taxon>Ricinus</taxon>
    </lineage>
</organism>
<dbReference type="eggNOG" id="KOG1133">
    <property type="taxonomic scope" value="Eukaryota"/>
</dbReference>
<reference evidence="4" key="1">
    <citation type="journal article" date="2010" name="Nat. Biotechnol.">
        <title>Draft genome sequence of the oilseed species Ricinus communis.</title>
        <authorList>
            <person name="Chan A.P."/>
            <person name="Crabtree J."/>
            <person name="Zhao Q."/>
            <person name="Lorenzi H."/>
            <person name="Orvis J."/>
            <person name="Puiu D."/>
            <person name="Melake-Berhan A."/>
            <person name="Jones K.M."/>
            <person name="Redman J."/>
            <person name="Chen G."/>
            <person name="Cahoon E.B."/>
            <person name="Gedil M."/>
            <person name="Stanke M."/>
            <person name="Haas B.J."/>
            <person name="Wortman J.R."/>
            <person name="Fraser-Liggett C.M."/>
            <person name="Ravel J."/>
            <person name="Rabinowicz P.D."/>
        </authorList>
    </citation>
    <scope>NUCLEOTIDE SEQUENCE [LARGE SCALE GENOMIC DNA]</scope>
    <source>
        <strain evidence="4">cv. Hale</strain>
    </source>
</reference>
<dbReference type="InterPro" id="IPR045028">
    <property type="entry name" value="DinG/Rad3-like"/>
</dbReference>
<dbReference type="GO" id="GO:0003677">
    <property type="term" value="F:DNA binding"/>
    <property type="evidence" value="ECO:0007669"/>
    <property type="project" value="InterPro"/>
</dbReference>
<dbReference type="InterPro" id="IPR010614">
    <property type="entry name" value="RAD3-like_helicase_DEAD"/>
</dbReference>
<dbReference type="PANTHER" id="PTHR11472">
    <property type="entry name" value="DNA REPAIR DEAD HELICASE RAD3/XP-D SUBFAMILY MEMBER"/>
    <property type="match status" value="1"/>
</dbReference>
<dbReference type="Gene3D" id="3.40.50.300">
    <property type="entry name" value="P-loop containing nucleotide triphosphate hydrolases"/>
    <property type="match status" value="1"/>
</dbReference>
<dbReference type="STRING" id="3988.B9RQN2"/>
<accession>B9RQN2</accession>
<evidence type="ECO:0000256" key="1">
    <source>
        <dbReference type="SAM" id="MobiDB-lite"/>
    </source>
</evidence>
<dbReference type="GO" id="GO:0003678">
    <property type="term" value="F:DNA helicase activity"/>
    <property type="evidence" value="ECO:0007669"/>
    <property type="project" value="InterPro"/>
</dbReference>
<name>B9RQN2_RICCO</name>
<dbReference type="InterPro" id="IPR027417">
    <property type="entry name" value="P-loop_NTPase"/>
</dbReference>
<proteinExistence type="predicted"/>
<gene>
    <name evidence="3" type="ORF">RCOM_1494450</name>
</gene>
<feature type="domain" description="RAD3-like helicase DEAD" evidence="2">
    <location>
        <begin position="213"/>
        <end position="269"/>
    </location>
</feature>
<keyword evidence="4" id="KW-1185">Reference proteome</keyword>
<protein>
    <recommendedName>
        <fullName evidence="2">RAD3-like helicase DEAD domain-containing protein</fullName>
    </recommendedName>
</protein>
<feature type="region of interest" description="Disordered" evidence="1">
    <location>
        <begin position="64"/>
        <end position="85"/>
    </location>
</feature>
<feature type="compositionally biased region" description="Basic and acidic residues" evidence="1">
    <location>
        <begin position="64"/>
        <end position="74"/>
    </location>
</feature>
<dbReference type="Pfam" id="PF06733">
    <property type="entry name" value="DEAD_2"/>
    <property type="match status" value="1"/>
</dbReference>
<dbReference type="EMBL" id="EQ973801">
    <property type="protein sequence ID" value="EEF46471.1"/>
    <property type="molecule type" value="Genomic_DNA"/>
</dbReference>
<evidence type="ECO:0000313" key="3">
    <source>
        <dbReference type="EMBL" id="EEF46471.1"/>
    </source>
</evidence>
<dbReference type="Proteomes" id="UP000008311">
    <property type="component" value="Unassembled WGS sequence"/>
</dbReference>
<sequence length="270" mass="31215">MAIREIESEDENGPKFEGFPYKPYSIEVEFMKALYGSLDKGGISMLESPTGPLSLANFVYDQRQKDKSKSKAESDNGQIGFDDEPDWMRNFVANANKDDDLKKQEKEVKLKSKLGLRRNLKKRKIRESYNQRSEKGEDFCVKKGNNFSWKKRNDEVELSDKGFLLEDYENEDEGTIKSKRKIVGEGLVTPSSSSDKDEDDDEDDEEKELRIYFCSRMHSQLSQFVKELRNTHFVNDITVVCLGSRKNFCVNKEVLKLGNATRINERCLEL</sequence>